<feature type="domain" description="NAD-dependent epimerase/dehydratase" evidence="2">
    <location>
        <begin position="2"/>
        <end position="74"/>
    </location>
</feature>
<dbReference type="Gene3D" id="3.40.50.720">
    <property type="entry name" value="NAD(P)-binding Rossmann-like Domain"/>
    <property type="match status" value="1"/>
</dbReference>
<evidence type="ECO:0000256" key="1">
    <source>
        <dbReference type="ARBA" id="ARBA00007637"/>
    </source>
</evidence>
<dbReference type="Pfam" id="PF01370">
    <property type="entry name" value="Epimerase"/>
    <property type="match status" value="1"/>
</dbReference>
<name>A0A8T2IK40_9PIPI</name>
<accession>A0A8T2IK40</accession>
<proteinExistence type="inferred from homology"/>
<sequence>KFPVVITRSSNVYGPHQYPEKVIPKFISMLQHNRKCYIHGNGRQSRHFLYATDMVEALMTILRTGKIGEVYNIGTNFEISISQLARELIKMVR</sequence>
<comment type="caution">
    <text evidence="3">The sequence shown here is derived from an EMBL/GenBank/DDBJ whole genome shotgun (WGS) entry which is preliminary data.</text>
</comment>
<feature type="non-terminal residue" evidence="3">
    <location>
        <position position="1"/>
    </location>
</feature>
<dbReference type="EMBL" id="JAACNH010000513">
    <property type="protein sequence ID" value="KAG8430911.1"/>
    <property type="molecule type" value="Genomic_DNA"/>
</dbReference>
<gene>
    <name evidence="3" type="ORF">GDO86_019760</name>
</gene>
<comment type="similarity">
    <text evidence="1">Belongs to the NAD(P)-dependent epimerase/dehydratase family.</text>
</comment>
<dbReference type="PANTHER" id="PTHR43000">
    <property type="entry name" value="DTDP-D-GLUCOSE 4,6-DEHYDRATASE-RELATED"/>
    <property type="match status" value="1"/>
</dbReference>
<dbReference type="AlphaFoldDB" id="A0A8T2IK40"/>
<dbReference type="OrthoDB" id="16464at2759"/>
<dbReference type="Proteomes" id="UP000812440">
    <property type="component" value="Unassembled WGS sequence"/>
</dbReference>
<protein>
    <recommendedName>
        <fullName evidence="2">NAD-dependent epimerase/dehydratase domain-containing protein</fullName>
    </recommendedName>
</protein>
<keyword evidence="4" id="KW-1185">Reference proteome</keyword>
<evidence type="ECO:0000259" key="2">
    <source>
        <dbReference type="Pfam" id="PF01370"/>
    </source>
</evidence>
<feature type="non-terminal residue" evidence="3">
    <location>
        <position position="93"/>
    </location>
</feature>
<dbReference type="Gene3D" id="3.90.25.10">
    <property type="entry name" value="UDP-galactose 4-epimerase, domain 1"/>
    <property type="match status" value="1"/>
</dbReference>
<reference evidence="3" key="1">
    <citation type="thesis" date="2020" institute="ProQuest LLC" country="789 East Eisenhower Parkway, Ann Arbor, MI, USA">
        <title>Comparative Genomics and Chromosome Evolution.</title>
        <authorList>
            <person name="Mudd A.B."/>
        </authorList>
    </citation>
    <scope>NUCLEOTIDE SEQUENCE</scope>
    <source>
        <strain evidence="3">Female2</strain>
        <tissue evidence="3">Blood</tissue>
    </source>
</reference>
<evidence type="ECO:0000313" key="4">
    <source>
        <dbReference type="Proteomes" id="UP000812440"/>
    </source>
</evidence>
<dbReference type="InterPro" id="IPR001509">
    <property type="entry name" value="Epimerase_deHydtase"/>
</dbReference>
<organism evidence="3 4">
    <name type="scientific">Hymenochirus boettgeri</name>
    <name type="common">Congo dwarf clawed frog</name>
    <dbReference type="NCBI Taxonomy" id="247094"/>
    <lineage>
        <taxon>Eukaryota</taxon>
        <taxon>Metazoa</taxon>
        <taxon>Chordata</taxon>
        <taxon>Craniata</taxon>
        <taxon>Vertebrata</taxon>
        <taxon>Euteleostomi</taxon>
        <taxon>Amphibia</taxon>
        <taxon>Batrachia</taxon>
        <taxon>Anura</taxon>
        <taxon>Pipoidea</taxon>
        <taxon>Pipidae</taxon>
        <taxon>Pipinae</taxon>
        <taxon>Hymenochirus</taxon>
    </lineage>
</organism>
<dbReference type="InterPro" id="IPR036291">
    <property type="entry name" value="NAD(P)-bd_dom_sf"/>
</dbReference>
<evidence type="ECO:0000313" key="3">
    <source>
        <dbReference type="EMBL" id="KAG8430911.1"/>
    </source>
</evidence>
<dbReference type="SUPFAM" id="SSF51735">
    <property type="entry name" value="NAD(P)-binding Rossmann-fold domains"/>
    <property type="match status" value="1"/>
</dbReference>